<dbReference type="OrthoDB" id="2846989at2759"/>
<dbReference type="EMBL" id="JACAZE010000011">
    <property type="protein sequence ID" value="KAF7304601.1"/>
    <property type="molecule type" value="Genomic_DNA"/>
</dbReference>
<gene>
    <name evidence="1" type="ORF">HMN09_00863200</name>
</gene>
<evidence type="ECO:0000313" key="1">
    <source>
        <dbReference type="EMBL" id="KAF7304601.1"/>
    </source>
</evidence>
<protein>
    <submittedName>
        <fullName evidence="1">Uncharacterized protein</fullName>
    </submittedName>
</protein>
<proteinExistence type="predicted"/>
<comment type="caution">
    <text evidence="1">The sequence shown here is derived from an EMBL/GenBank/DDBJ whole genome shotgun (WGS) entry which is preliminary data.</text>
</comment>
<accession>A0A8H6STU6</accession>
<sequence length="259" mass="28036">MENLNVPVSGISLRIAAPGTSKEEFTRRANAFADATLALPAAMGVISKIDLYFPNDLFRDVVESMQLGIPPVCVLIRYEFSSDEARLKLLGIPEFNRLSAEFDPQGTNTAFPVDITTYVDQPGLLGSGKKMTGVSIMNIPTTSNNLAGLAQPAGAFYEKLNPTIAEFLAIPDVQRGLAKYTVMQMSQIHQLPPPAMLESRRNNVLARNQSTIIVITEAADFTEIAQSPAVLGIAKKFRETITGLESMVFAADVTTKTAL</sequence>
<dbReference type="Proteomes" id="UP000613580">
    <property type="component" value="Unassembled WGS sequence"/>
</dbReference>
<name>A0A8H6STU6_MYCCL</name>
<reference evidence="1" key="1">
    <citation type="submission" date="2020-05" db="EMBL/GenBank/DDBJ databases">
        <title>Mycena genomes resolve the evolution of fungal bioluminescence.</title>
        <authorList>
            <person name="Tsai I.J."/>
        </authorList>
    </citation>
    <scope>NUCLEOTIDE SEQUENCE</scope>
    <source>
        <strain evidence="1">110903Hualien_Pintung</strain>
    </source>
</reference>
<keyword evidence="2" id="KW-1185">Reference proteome</keyword>
<dbReference type="AlphaFoldDB" id="A0A8H6STU6"/>
<organism evidence="1 2">
    <name type="scientific">Mycena chlorophos</name>
    <name type="common">Agaric fungus</name>
    <name type="synonym">Agaricus chlorophos</name>
    <dbReference type="NCBI Taxonomy" id="658473"/>
    <lineage>
        <taxon>Eukaryota</taxon>
        <taxon>Fungi</taxon>
        <taxon>Dikarya</taxon>
        <taxon>Basidiomycota</taxon>
        <taxon>Agaricomycotina</taxon>
        <taxon>Agaricomycetes</taxon>
        <taxon>Agaricomycetidae</taxon>
        <taxon>Agaricales</taxon>
        <taxon>Marasmiineae</taxon>
        <taxon>Mycenaceae</taxon>
        <taxon>Mycena</taxon>
    </lineage>
</organism>
<evidence type="ECO:0000313" key="2">
    <source>
        <dbReference type="Proteomes" id="UP000613580"/>
    </source>
</evidence>